<dbReference type="InterPro" id="IPR009051">
    <property type="entry name" value="Helical_ferredxn"/>
</dbReference>
<sequence>MSTTPSDRPAPGTAADTPRIADPHGGTGAFDGLRPPSSERLSECVHCGFCLPACPTYELWGQEPDSPRGRIDLMAMARRGEVALDETVVSHFDACLGCMACVTACPSGVQYGELIEATRAQVERHHRRPLPERAFRRLIFAVFPEPTRLRAALVGGWLYRRSGLRWLLRRVGLLDRLPSRLRTLEALVPEVGLRQLARPQRLPDRIPPAGPARRRVALLTGCVQSVAFAEVNAATARVLAADGCELVVPSDQGCCGALELHSGEEPRAIARAKRLVASLEAARADVIVTNAAGCGSTLKEYGHLLRDEPDWAERAARLAATVRDVSELLAELGPRAERHPVPARVVYQDACHLAHAQGVRGAPREVLRTVPGVDLVEIAEPELCCGSAGVYNLLQPEPAAELGRRKAAHIADRAPDLVVTANPGCALQVGRFLDVPVRHPVQLVDASIRGERVP</sequence>
<evidence type="ECO:0000259" key="8">
    <source>
        <dbReference type="PROSITE" id="PS51379"/>
    </source>
</evidence>
<protein>
    <recommendedName>
        <fullName evidence="6">Glycolate oxidase iron-sulfur subunit</fullName>
        <ecNumber evidence="6">1.1.99.14</ecNumber>
    </recommendedName>
</protein>
<evidence type="ECO:0000256" key="5">
    <source>
        <dbReference type="ARBA" id="ARBA00023014"/>
    </source>
</evidence>
<dbReference type="PANTHER" id="PTHR32479:SF17">
    <property type="entry name" value="GLYCOLATE OXIDASE IRON-SULFUR SUBUNIT"/>
    <property type="match status" value="1"/>
</dbReference>
<evidence type="ECO:0000256" key="1">
    <source>
        <dbReference type="ARBA" id="ARBA00022485"/>
    </source>
</evidence>
<dbReference type="InterPro" id="IPR004017">
    <property type="entry name" value="Cys_rich_dom"/>
</dbReference>
<dbReference type="Proteomes" id="UP000291469">
    <property type="component" value="Chromosome"/>
</dbReference>
<dbReference type="Pfam" id="PF13183">
    <property type="entry name" value="Fer4_8"/>
    <property type="match status" value="1"/>
</dbReference>
<dbReference type="PROSITE" id="PS51379">
    <property type="entry name" value="4FE4S_FER_2"/>
    <property type="match status" value="2"/>
</dbReference>
<dbReference type="KEGG" id="erz:ER308_18575"/>
<keyword evidence="10" id="KW-1185">Reference proteome</keyword>
<evidence type="ECO:0000256" key="3">
    <source>
        <dbReference type="ARBA" id="ARBA00022737"/>
    </source>
</evidence>
<dbReference type="InterPro" id="IPR012257">
    <property type="entry name" value="Glc_ox_4Fe-4S"/>
</dbReference>
<evidence type="ECO:0000256" key="4">
    <source>
        <dbReference type="ARBA" id="ARBA00023004"/>
    </source>
</evidence>
<dbReference type="Pfam" id="PF02754">
    <property type="entry name" value="CCG"/>
    <property type="match status" value="2"/>
</dbReference>
<dbReference type="GO" id="GO:0019154">
    <property type="term" value="F:glycolate dehydrogenase activity"/>
    <property type="evidence" value="ECO:0007669"/>
    <property type="project" value="UniProtKB-EC"/>
</dbReference>
<dbReference type="InterPro" id="IPR017900">
    <property type="entry name" value="4Fe4S_Fe_S_CS"/>
</dbReference>
<keyword evidence="4 6" id="KW-0408">Iron</keyword>
<dbReference type="SUPFAM" id="SSF54862">
    <property type="entry name" value="4Fe-4S ferredoxins"/>
    <property type="match status" value="1"/>
</dbReference>
<dbReference type="PIRSF" id="PIRSF000139">
    <property type="entry name" value="Glc_ox_4Fe-4S"/>
    <property type="match status" value="1"/>
</dbReference>
<keyword evidence="6" id="KW-0813">Transport</keyword>
<dbReference type="Gene3D" id="1.10.1060.10">
    <property type="entry name" value="Alpha-helical ferredoxin"/>
    <property type="match status" value="1"/>
</dbReference>
<organism evidence="9 10">
    <name type="scientific">Egibacter rhizosphaerae</name>
    <dbReference type="NCBI Taxonomy" id="1670831"/>
    <lineage>
        <taxon>Bacteria</taxon>
        <taxon>Bacillati</taxon>
        <taxon>Actinomycetota</taxon>
        <taxon>Nitriliruptoria</taxon>
        <taxon>Egibacterales</taxon>
        <taxon>Egibacteraceae</taxon>
        <taxon>Egibacter</taxon>
    </lineage>
</organism>
<feature type="domain" description="4Fe-4S ferredoxin-type" evidence="8">
    <location>
        <begin position="85"/>
        <end position="109"/>
    </location>
</feature>
<keyword evidence="2 6" id="KW-0479">Metal-binding</keyword>
<dbReference type="InterPro" id="IPR017896">
    <property type="entry name" value="4Fe4S_Fe-S-bd"/>
</dbReference>
<feature type="region of interest" description="Disordered" evidence="7">
    <location>
        <begin position="1"/>
        <end position="33"/>
    </location>
</feature>
<accession>A0A411YJH0</accession>
<keyword evidence="5 6" id="KW-0411">Iron-sulfur</keyword>
<comment type="cofactor">
    <cofactor evidence="6">
        <name>[4Fe-4S] cluster</name>
        <dbReference type="ChEBI" id="CHEBI:49883"/>
    </cofactor>
    <text evidence="6">Binds 2 [4Fe-4S] clusters.</text>
</comment>
<proteinExistence type="predicted"/>
<evidence type="ECO:0000256" key="6">
    <source>
        <dbReference type="PIRNR" id="PIRNR000139"/>
    </source>
</evidence>
<keyword evidence="3" id="KW-0677">Repeat</keyword>
<name>A0A411YJH0_9ACTN</name>
<keyword evidence="1 6" id="KW-0004">4Fe-4S</keyword>
<gene>
    <name evidence="9" type="ORF">ER308_18575</name>
</gene>
<evidence type="ECO:0000256" key="2">
    <source>
        <dbReference type="ARBA" id="ARBA00022723"/>
    </source>
</evidence>
<dbReference type="PROSITE" id="PS00198">
    <property type="entry name" value="4FE4S_FER_1"/>
    <property type="match status" value="1"/>
</dbReference>
<reference evidence="9 10" key="1">
    <citation type="submission" date="2019-01" db="EMBL/GenBank/DDBJ databases">
        <title>Egibacter rhizosphaerae EGI 80759T.</title>
        <authorList>
            <person name="Chen D.-D."/>
            <person name="Tian Y."/>
            <person name="Jiao J.-Y."/>
            <person name="Zhang X.-T."/>
            <person name="Zhang Y.-G."/>
            <person name="Zhang Y."/>
            <person name="Xiao M."/>
            <person name="Shu W.-S."/>
            <person name="Li W.-J."/>
        </authorList>
    </citation>
    <scope>NUCLEOTIDE SEQUENCE [LARGE SCALE GENOMIC DNA]</scope>
    <source>
        <strain evidence="9 10">EGI 80759</strain>
    </source>
</reference>
<dbReference type="OrthoDB" id="9770306at2"/>
<dbReference type="AlphaFoldDB" id="A0A411YJH0"/>
<comment type="function">
    <text evidence="6">Component of a complex that catalyzes the oxidation of glycolate to glyoxylate.</text>
</comment>
<comment type="catalytic activity">
    <reaction evidence="6">
        <text>(R)-lactate + A = pyruvate + AH2</text>
        <dbReference type="Rhea" id="RHEA:15089"/>
        <dbReference type="ChEBI" id="CHEBI:13193"/>
        <dbReference type="ChEBI" id="CHEBI:15361"/>
        <dbReference type="ChEBI" id="CHEBI:16004"/>
        <dbReference type="ChEBI" id="CHEBI:17499"/>
    </reaction>
</comment>
<dbReference type="GO" id="GO:0051539">
    <property type="term" value="F:4 iron, 4 sulfur cluster binding"/>
    <property type="evidence" value="ECO:0007669"/>
    <property type="project" value="UniProtKB-UniRule"/>
</dbReference>
<dbReference type="EC" id="1.1.99.14" evidence="6"/>
<feature type="domain" description="4Fe-4S ferredoxin-type" evidence="8">
    <location>
        <begin position="34"/>
        <end position="65"/>
    </location>
</feature>
<comment type="catalytic activity">
    <reaction evidence="6">
        <text>glycolate + A = glyoxylate + AH2</text>
        <dbReference type="Rhea" id="RHEA:21264"/>
        <dbReference type="ChEBI" id="CHEBI:13193"/>
        <dbReference type="ChEBI" id="CHEBI:17499"/>
        <dbReference type="ChEBI" id="CHEBI:29805"/>
        <dbReference type="ChEBI" id="CHEBI:36655"/>
        <dbReference type="EC" id="1.1.99.14"/>
    </reaction>
</comment>
<keyword evidence="6" id="KW-0249">Electron transport</keyword>
<evidence type="ECO:0000313" key="10">
    <source>
        <dbReference type="Proteomes" id="UP000291469"/>
    </source>
</evidence>
<dbReference type="EMBL" id="CP036402">
    <property type="protein sequence ID" value="QBI21373.1"/>
    <property type="molecule type" value="Genomic_DNA"/>
</dbReference>
<dbReference type="GO" id="GO:0046872">
    <property type="term" value="F:metal ion binding"/>
    <property type="evidence" value="ECO:0007669"/>
    <property type="project" value="UniProtKB-UniRule"/>
</dbReference>
<evidence type="ECO:0000313" key="9">
    <source>
        <dbReference type="EMBL" id="QBI21373.1"/>
    </source>
</evidence>
<dbReference type="PANTHER" id="PTHR32479">
    <property type="entry name" value="GLYCOLATE OXIDASE IRON-SULFUR SUBUNIT"/>
    <property type="match status" value="1"/>
</dbReference>
<evidence type="ECO:0000256" key="7">
    <source>
        <dbReference type="SAM" id="MobiDB-lite"/>
    </source>
</evidence>
<dbReference type="RefSeq" id="WP_131156366.1">
    <property type="nucleotide sequence ID" value="NZ_CP036402.1"/>
</dbReference>